<dbReference type="PROSITE" id="PS00062">
    <property type="entry name" value="ALDOKETO_REDUCTASE_2"/>
    <property type="match status" value="1"/>
</dbReference>
<dbReference type="OrthoDB" id="416253at2759"/>
<dbReference type="InterPro" id="IPR023210">
    <property type="entry name" value="NADP_OxRdtase_dom"/>
</dbReference>
<dbReference type="FunFam" id="3.20.20.100:FF:000002">
    <property type="entry name" value="2,5-diketo-D-gluconic acid reductase A"/>
    <property type="match status" value="1"/>
</dbReference>
<protein>
    <recommendedName>
        <fullName evidence="4">NADP-dependent oxidoreductase domain-containing protein</fullName>
    </recommendedName>
</protein>
<comment type="similarity">
    <text evidence="1">Belongs to the aldo/keto reductase family.</text>
</comment>
<dbReference type="eggNOG" id="KOG1577">
    <property type="taxonomic scope" value="Eukaryota"/>
</dbReference>
<dbReference type="RefSeq" id="XP_001228156.1">
    <property type="nucleotide sequence ID" value="XM_001228155.1"/>
</dbReference>
<evidence type="ECO:0000313" key="6">
    <source>
        <dbReference type="Proteomes" id="UP000001056"/>
    </source>
</evidence>
<feature type="domain" description="NADP-dependent oxidoreductase" evidence="4">
    <location>
        <begin position="56"/>
        <end position="299"/>
    </location>
</feature>
<dbReference type="GO" id="GO:0016616">
    <property type="term" value="F:oxidoreductase activity, acting on the CH-OH group of donors, NAD or NADP as acceptor"/>
    <property type="evidence" value="ECO:0007669"/>
    <property type="project" value="UniProtKB-ARBA"/>
</dbReference>
<dbReference type="HOGENOM" id="CLU_023205_0_3_1"/>
<dbReference type="InterPro" id="IPR020471">
    <property type="entry name" value="AKR"/>
</dbReference>
<dbReference type="VEuPathDB" id="FungiDB:CHGG_10229"/>
<keyword evidence="6" id="KW-1185">Reference proteome</keyword>
<evidence type="ECO:0000256" key="1">
    <source>
        <dbReference type="ARBA" id="ARBA00007905"/>
    </source>
</evidence>
<dbReference type="PANTHER" id="PTHR43827">
    <property type="entry name" value="2,5-DIKETO-D-GLUCONIC ACID REDUCTASE"/>
    <property type="match status" value="1"/>
</dbReference>
<dbReference type="InterPro" id="IPR044494">
    <property type="entry name" value="AKR3C2/3"/>
</dbReference>
<evidence type="ECO:0000256" key="3">
    <source>
        <dbReference type="ARBA" id="ARBA00023002"/>
    </source>
</evidence>
<dbReference type="GO" id="GO:0016652">
    <property type="term" value="F:oxidoreductase activity, acting on NAD(P)H as acceptor"/>
    <property type="evidence" value="ECO:0007669"/>
    <property type="project" value="InterPro"/>
</dbReference>
<keyword evidence="3" id="KW-0560">Oxidoreductase</keyword>
<evidence type="ECO:0000256" key="2">
    <source>
        <dbReference type="ARBA" id="ARBA00022857"/>
    </source>
</evidence>
<dbReference type="InterPro" id="IPR018170">
    <property type="entry name" value="Aldo/ket_reductase_CS"/>
</dbReference>
<name>Q2GP75_CHAGB</name>
<sequence length="319" mass="35016">MALHAAGAGHSVQVQTLIAGFEAPAQSTTHLVYTPGLRLATVSEQPGPNGQTDKLDEDIINTTVTAIKSGYYHLDCAESYGNEAELGAAIARSGVDRSKLFITTKTSCRPGETVETAFARSLAKLGVDYVDLYLIHSPFWAQTPADLQQKWTEMEAIRASGRARSVGVSNYLREHLEATLQTPGAAARPPAVNQIEYHPYLQHDPDGLLAYHREKGIAVQAYSPLTAITKAAPGPVDPVYERLAGKYGVTPGEVALRWCLDQGIVAITTSSSEERLKGWMQRLPLFKLTPREVEEIAEKGREKHFRGFWGKEFAEDDRR</sequence>
<evidence type="ECO:0000259" key="4">
    <source>
        <dbReference type="Pfam" id="PF00248"/>
    </source>
</evidence>
<keyword evidence="2" id="KW-0521">NADP</keyword>
<dbReference type="InParanoid" id="Q2GP75"/>
<dbReference type="OMA" id="AWKAMEG"/>
<dbReference type="GeneID" id="4396604"/>
<gene>
    <name evidence="5" type="ORF">CHGG_10229</name>
</gene>
<organism evidence="5 6">
    <name type="scientific">Chaetomium globosum (strain ATCC 6205 / CBS 148.51 / DSM 1962 / NBRC 6347 / NRRL 1970)</name>
    <name type="common">Soil fungus</name>
    <dbReference type="NCBI Taxonomy" id="306901"/>
    <lineage>
        <taxon>Eukaryota</taxon>
        <taxon>Fungi</taxon>
        <taxon>Dikarya</taxon>
        <taxon>Ascomycota</taxon>
        <taxon>Pezizomycotina</taxon>
        <taxon>Sordariomycetes</taxon>
        <taxon>Sordariomycetidae</taxon>
        <taxon>Sordariales</taxon>
        <taxon>Chaetomiaceae</taxon>
        <taxon>Chaetomium</taxon>
    </lineage>
</organism>
<dbReference type="InterPro" id="IPR036812">
    <property type="entry name" value="NAD(P)_OxRdtase_dom_sf"/>
</dbReference>
<dbReference type="AlphaFoldDB" id="Q2GP75"/>
<reference evidence="6" key="1">
    <citation type="journal article" date="2015" name="Genome Announc.">
        <title>Draft genome sequence of the cellulolytic fungus Chaetomium globosum.</title>
        <authorList>
            <person name="Cuomo C.A."/>
            <person name="Untereiner W.A."/>
            <person name="Ma L.-J."/>
            <person name="Grabherr M."/>
            <person name="Birren B.W."/>
        </authorList>
    </citation>
    <scope>NUCLEOTIDE SEQUENCE [LARGE SCALE GENOMIC DNA]</scope>
    <source>
        <strain evidence="6">ATCC 6205 / CBS 148.51 / DSM 1962 / NBRC 6347 / NRRL 1970</strain>
    </source>
</reference>
<dbReference type="FunCoup" id="Q2GP75">
    <property type="interactions" value="170"/>
</dbReference>
<proteinExistence type="inferred from homology"/>
<dbReference type="Gene3D" id="3.20.20.100">
    <property type="entry name" value="NADP-dependent oxidoreductase domain"/>
    <property type="match status" value="1"/>
</dbReference>
<dbReference type="STRING" id="306901.Q2GP75"/>
<dbReference type="Pfam" id="PF00248">
    <property type="entry name" value="Aldo_ket_red"/>
    <property type="match status" value="1"/>
</dbReference>
<evidence type="ECO:0000313" key="5">
    <source>
        <dbReference type="EMBL" id="EAQ83825.1"/>
    </source>
</evidence>
<dbReference type="CDD" id="cd19120">
    <property type="entry name" value="AKR_AKR3C2-3"/>
    <property type="match status" value="1"/>
</dbReference>
<dbReference type="PANTHER" id="PTHR43827:SF3">
    <property type="entry name" value="NADP-DEPENDENT OXIDOREDUCTASE DOMAIN-CONTAINING PROTEIN"/>
    <property type="match status" value="1"/>
</dbReference>
<accession>Q2GP75</accession>
<dbReference type="Proteomes" id="UP000001056">
    <property type="component" value="Unassembled WGS sequence"/>
</dbReference>
<dbReference type="EMBL" id="CH408035">
    <property type="protein sequence ID" value="EAQ83825.1"/>
    <property type="molecule type" value="Genomic_DNA"/>
</dbReference>
<dbReference type="PRINTS" id="PR00069">
    <property type="entry name" value="ALDKETRDTASE"/>
</dbReference>
<dbReference type="SUPFAM" id="SSF51430">
    <property type="entry name" value="NAD(P)-linked oxidoreductase"/>
    <property type="match status" value="1"/>
</dbReference>